<dbReference type="EC" id="2.5.1.18" evidence="1"/>
<keyword evidence="3" id="KW-0808">Transferase</keyword>
<dbReference type="PANTHER" id="PTHR11260:SF615">
    <property type="entry name" value="GLUTATHIONE S-TRANSFERASE U17"/>
    <property type="match status" value="1"/>
</dbReference>
<dbReference type="FunFam" id="1.20.1050.10:FF:000016">
    <property type="entry name" value="Glutathione S-transferase U9"/>
    <property type="match status" value="1"/>
</dbReference>
<keyword evidence="2" id="KW-0216">Detoxification</keyword>
<reference evidence="8" key="2">
    <citation type="journal article" date="2017" name="J. Anim. Genet.">
        <title>Multiple reference genome sequences of hot pepper reveal the massive evolution of plant disease resistance genes by retroduplication.</title>
        <authorList>
            <person name="Kim S."/>
            <person name="Park J."/>
            <person name="Yeom S.-I."/>
            <person name="Kim Y.-M."/>
            <person name="Seo E."/>
            <person name="Kim K.-T."/>
            <person name="Kim M.-S."/>
            <person name="Lee J.M."/>
            <person name="Cheong K."/>
            <person name="Shin H.-S."/>
            <person name="Kim S.-B."/>
            <person name="Han K."/>
            <person name="Lee J."/>
            <person name="Park M."/>
            <person name="Lee H.-A."/>
            <person name="Lee H.-Y."/>
            <person name="Lee Y."/>
            <person name="Oh S."/>
            <person name="Lee J.H."/>
            <person name="Choi E."/>
            <person name="Choi E."/>
            <person name="Lee S.E."/>
            <person name="Jeon J."/>
            <person name="Kim H."/>
            <person name="Choi G."/>
            <person name="Song H."/>
            <person name="Lee J."/>
            <person name="Lee S.-C."/>
            <person name="Kwon J.-K."/>
            <person name="Lee H.-Y."/>
            <person name="Koo N."/>
            <person name="Hong Y."/>
            <person name="Kim R.W."/>
            <person name="Kang W.-H."/>
            <person name="Huh J.H."/>
            <person name="Kang B.-C."/>
            <person name="Yang T.-J."/>
            <person name="Lee Y.-H."/>
            <person name="Bennetzen J.L."/>
            <person name="Choi D."/>
        </authorList>
    </citation>
    <scope>NUCLEOTIDE SEQUENCE [LARGE SCALE GENOMIC DNA]</scope>
    <source>
        <strain evidence="8">cv. PBC81</strain>
    </source>
</reference>
<dbReference type="Pfam" id="PF00043">
    <property type="entry name" value="GST_C"/>
    <property type="match status" value="1"/>
</dbReference>
<gene>
    <name evidence="7" type="ORF">CQW23_25836</name>
</gene>
<dbReference type="PANTHER" id="PTHR11260">
    <property type="entry name" value="GLUTATHIONE S-TRANSFERASE, GST, SUPERFAMILY, GST DOMAIN CONTAINING"/>
    <property type="match status" value="1"/>
</dbReference>
<dbReference type="GO" id="GO:0005737">
    <property type="term" value="C:cytoplasm"/>
    <property type="evidence" value="ECO:0007669"/>
    <property type="project" value="TreeGrafter"/>
</dbReference>
<keyword evidence="8" id="KW-1185">Reference proteome</keyword>
<dbReference type="Gene3D" id="1.20.1050.10">
    <property type="match status" value="1"/>
</dbReference>
<dbReference type="GO" id="GO:0004364">
    <property type="term" value="F:glutathione transferase activity"/>
    <property type="evidence" value="ECO:0007669"/>
    <property type="project" value="UniProtKB-EC"/>
</dbReference>
<dbReference type="InterPro" id="IPR045073">
    <property type="entry name" value="Omega/Tau-like"/>
</dbReference>
<comment type="caution">
    <text evidence="7">The sequence shown here is derived from an EMBL/GenBank/DDBJ whole genome shotgun (WGS) entry which is preliminary data.</text>
</comment>
<dbReference type="PROSITE" id="PS50405">
    <property type="entry name" value="GST_CTER"/>
    <property type="match status" value="1"/>
</dbReference>
<evidence type="ECO:0000256" key="5">
    <source>
        <dbReference type="ARBA" id="ARBA00047960"/>
    </source>
</evidence>
<evidence type="ECO:0000256" key="3">
    <source>
        <dbReference type="ARBA" id="ARBA00022679"/>
    </source>
</evidence>
<feature type="domain" description="GST C-terminal" evidence="6">
    <location>
        <begin position="1"/>
        <end position="116"/>
    </location>
</feature>
<accession>A0A2G2VM35</accession>
<dbReference type="SUPFAM" id="SSF47616">
    <property type="entry name" value="GST C-terminal domain-like"/>
    <property type="match status" value="1"/>
</dbReference>
<dbReference type="AlphaFoldDB" id="A0A2G2VM35"/>
<dbReference type="InterPro" id="IPR036282">
    <property type="entry name" value="Glutathione-S-Trfase_C_sf"/>
</dbReference>
<dbReference type="Proteomes" id="UP000224567">
    <property type="component" value="Unassembled WGS sequence"/>
</dbReference>
<evidence type="ECO:0000256" key="1">
    <source>
        <dbReference type="ARBA" id="ARBA00012452"/>
    </source>
</evidence>
<dbReference type="GO" id="GO:0006749">
    <property type="term" value="P:glutathione metabolic process"/>
    <property type="evidence" value="ECO:0007669"/>
    <property type="project" value="InterPro"/>
</dbReference>
<name>A0A2G2VM35_CAPBA</name>
<dbReference type="GO" id="GO:0009407">
    <property type="term" value="P:toxin catabolic process"/>
    <property type="evidence" value="ECO:0007669"/>
    <property type="project" value="UniProtKB-ARBA"/>
</dbReference>
<comment type="similarity">
    <text evidence="4">Belongs to the GST superfamily. Tau family.</text>
</comment>
<proteinExistence type="inferred from homology"/>
<evidence type="ECO:0000256" key="4">
    <source>
        <dbReference type="ARBA" id="ARBA00025743"/>
    </source>
</evidence>
<organism evidence="7 8">
    <name type="scientific">Capsicum baccatum</name>
    <name type="common">Peruvian pepper</name>
    <dbReference type="NCBI Taxonomy" id="33114"/>
    <lineage>
        <taxon>Eukaryota</taxon>
        <taxon>Viridiplantae</taxon>
        <taxon>Streptophyta</taxon>
        <taxon>Embryophyta</taxon>
        <taxon>Tracheophyta</taxon>
        <taxon>Spermatophyta</taxon>
        <taxon>Magnoliopsida</taxon>
        <taxon>eudicotyledons</taxon>
        <taxon>Gunneridae</taxon>
        <taxon>Pentapetalae</taxon>
        <taxon>asterids</taxon>
        <taxon>lamiids</taxon>
        <taxon>Solanales</taxon>
        <taxon>Solanaceae</taxon>
        <taxon>Solanoideae</taxon>
        <taxon>Capsiceae</taxon>
        <taxon>Capsicum</taxon>
    </lineage>
</organism>
<sequence length="204" mass="22788">MLQWFPSLCGIVAAQGEDAKMAATELLVEGLVLLEDIFKNCSKGKTFFGGDIIGYLDIALGCFLGWLRVTDKMNNVTLIHESKTPCLYKWAEDFCADSAVKDVMPETDKLADAAKVITAKTRTQGSRYENVVLMHLLKEKGLTYPTNKLDHRFPCFPSNLHVLSMLPAFILGQDRTVHEIHSCITYSFLVHRQSGFGIVFHSKA</sequence>
<evidence type="ECO:0000313" key="8">
    <source>
        <dbReference type="Proteomes" id="UP000224567"/>
    </source>
</evidence>
<evidence type="ECO:0000259" key="6">
    <source>
        <dbReference type="PROSITE" id="PS50405"/>
    </source>
</evidence>
<dbReference type="InterPro" id="IPR045074">
    <property type="entry name" value="GST_C_Tau"/>
</dbReference>
<evidence type="ECO:0000256" key="2">
    <source>
        <dbReference type="ARBA" id="ARBA00022575"/>
    </source>
</evidence>
<protein>
    <recommendedName>
        <fullName evidence="1">glutathione transferase</fullName>
        <ecNumber evidence="1">2.5.1.18</ecNumber>
    </recommendedName>
</protein>
<dbReference type="OrthoDB" id="4951845at2759"/>
<dbReference type="EMBL" id="MLFT02000011">
    <property type="protein sequence ID" value="PHT34036.1"/>
    <property type="molecule type" value="Genomic_DNA"/>
</dbReference>
<comment type="catalytic activity">
    <reaction evidence="5">
        <text>RX + glutathione = an S-substituted glutathione + a halide anion + H(+)</text>
        <dbReference type="Rhea" id="RHEA:16437"/>
        <dbReference type="ChEBI" id="CHEBI:15378"/>
        <dbReference type="ChEBI" id="CHEBI:16042"/>
        <dbReference type="ChEBI" id="CHEBI:17792"/>
        <dbReference type="ChEBI" id="CHEBI:57925"/>
        <dbReference type="ChEBI" id="CHEBI:90779"/>
        <dbReference type="EC" id="2.5.1.18"/>
    </reaction>
</comment>
<reference evidence="7 8" key="1">
    <citation type="journal article" date="2017" name="Genome Biol.">
        <title>New reference genome sequences of hot pepper reveal the massive evolution of plant disease-resistance genes by retroduplication.</title>
        <authorList>
            <person name="Kim S."/>
            <person name="Park J."/>
            <person name="Yeom S.I."/>
            <person name="Kim Y.M."/>
            <person name="Seo E."/>
            <person name="Kim K.T."/>
            <person name="Kim M.S."/>
            <person name="Lee J.M."/>
            <person name="Cheong K."/>
            <person name="Shin H.S."/>
            <person name="Kim S.B."/>
            <person name="Han K."/>
            <person name="Lee J."/>
            <person name="Park M."/>
            <person name="Lee H.A."/>
            <person name="Lee H.Y."/>
            <person name="Lee Y."/>
            <person name="Oh S."/>
            <person name="Lee J.H."/>
            <person name="Choi E."/>
            <person name="Choi E."/>
            <person name="Lee S.E."/>
            <person name="Jeon J."/>
            <person name="Kim H."/>
            <person name="Choi G."/>
            <person name="Song H."/>
            <person name="Lee J."/>
            <person name="Lee S.C."/>
            <person name="Kwon J.K."/>
            <person name="Lee H.Y."/>
            <person name="Koo N."/>
            <person name="Hong Y."/>
            <person name="Kim R.W."/>
            <person name="Kang W.H."/>
            <person name="Huh J.H."/>
            <person name="Kang B.C."/>
            <person name="Yang T.J."/>
            <person name="Lee Y.H."/>
            <person name="Bennetzen J.L."/>
            <person name="Choi D."/>
        </authorList>
    </citation>
    <scope>NUCLEOTIDE SEQUENCE [LARGE SCALE GENOMIC DNA]</scope>
    <source>
        <strain evidence="8">cv. PBC81</strain>
    </source>
</reference>
<dbReference type="InterPro" id="IPR010987">
    <property type="entry name" value="Glutathione-S-Trfase_C-like"/>
</dbReference>
<dbReference type="CDD" id="cd03185">
    <property type="entry name" value="GST_C_Tau"/>
    <property type="match status" value="1"/>
</dbReference>
<evidence type="ECO:0000313" key="7">
    <source>
        <dbReference type="EMBL" id="PHT34036.1"/>
    </source>
</evidence>
<dbReference type="STRING" id="33114.A0A2G2VM35"/>
<dbReference type="InterPro" id="IPR004046">
    <property type="entry name" value="GST_C"/>
</dbReference>